<evidence type="ECO:0000313" key="3">
    <source>
        <dbReference type="Proteomes" id="UP000183894"/>
    </source>
</evidence>
<accession>A0A1H7JGK7</accession>
<protein>
    <submittedName>
        <fullName evidence="2">Uncharacterized protein</fullName>
    </submittedName>
</protein>
<evidence type="ECO:0000256" key="1">
    <source>
        <dbReference type="SAM" id="MobiDB-lite"/>
    </source>
</evidence>
<proteinExistence type="predicted"/>
<sequence length="130" mass="14051">MHSSNLRAGDSGRNSAQSAQNGRLETNEGGGRTYSGGHTLHPHSPRRSVESHNTPGGAFPTRGLTGVALFPVSLGWRFFQPHWSSAYWYVYVATVDPDESVTVTVSPPLFQTAPERPQYTSVSVSVPDPV</sequence>
<feature type="region of interest" description="Disordered" evidence="1">
    <location>
        <begin position="1"/>
        <end position="62"/>
    </location>
</feature>
<feature type="compositionally biased region" description="Polar residues" evidence="1">
    <location>
        <begin position="1"/>
        <end position="24"/>
    </location>
</feature>
<dbReference type="EMBL" id="FOAD01000001">
    <property type="protein sequence ID" value="SEK73120.1"/>
    <property type="molecule type" value="Genomic_DNA"/>
</dbReference>
<organism evidence="2 3">
    <name type="scientific">Haloferax larsenii</name>
    <dbReference type="NCBI Taxonomy" id="302484"/>
    <lineage>
        <taxon>Archaea</taxon>
        <taxon>Methanobacteriati</taxon>
        <taxon>Methanobacteriota</taxon>
        <taxon>Stenosarchaea group</taxon>
        <taxon>Halobacteria</taxon>
        <taxon>Halobacteriales</taxon>
        <taxon>Haloferacaceae</taxon>
        <taxon>Haloferax</taxon>
    </lineage>
</organism>
<reference evidence="2 3" key="1">
    <citation type="submission" date="2016-10" db="EMBL/GenBank/DDBJ databases">
        <authorList>
            <person name="de Groot N.N."/>
        </authorList>
    </citation>
    <scope>NUCLEOTIDE SEQUENCE [LARGE SCALE GENOMIC DNA]</scope>
    <source>
        <strain evidence="2 3">CDM_5</strain>
    </source>
</reference>
<gene>
    <name evidence="2" type="ORF">SAMN04488691_1011177</name>
</gene>
<evidence type="ECO:0000313" key="2">
    <source>
        <dbReference type="EMBL" id="SEK73120.1"/>
    </source>
</evidence>
<dbReference type="Proteomes" id="UP000183894">
    <property type="component" value="Unassembled WGS sequence"/>
</dbReference>
<name>A0A1H7JGK7_HALLR</name>
<dbReference type="AlphaFoldDB" id="A0A1H7JGK7"/>